<evidence type="ECO:0000256" key="1">
    <source>
        <dbReference type="ARBA" id="ARBA00004496"/>
    </source>
</evidence>
<keyword evidence="7 13" id="KW-0274">FAD</keyword>
<dbReference type="NCBIfam" id="TIGR01350">
    <property type="entry name" value="lipoamide_DH"/>
    <property type="match status" value="1"/>
</dbReference>
<dbReference type="SUPFAM" id="SSF51905">
    <property type="entry name" value="FAD/NAD(P)-binding domain"/>
    <property type="match status" value="1"/>
</dbReference>
<comment type="catalytic activity">
    <reaction evidence="12 13">
        <text>N(6)-[(R)-dihydrolipoyl]-L-lysyl-[protein] + NAD(+) = N(6)-[(R)-lipoyl]-L-lysyl-[protein] + NADH + H(+)</text>
        <dbReference type="Rhea" id="RHEA:15045"/>
        <dbReference type="Rhea" id="RHEA-COMP:10474"/>
        <dbReference type="Rhea" id="RHEA-COMP:10475"/>
        <dbReference type="ChEBI" id="CHEBI:15378"/>
        <dbReference type="ChEBI" id="CHEBI:57540"/>
        <dbReference type="ChEBI" id="CHEBI:57945"/>
        <dbReference type="ChEBI" id="CHEBI:83099"/>
        <dbReference type="ChEBI" id="CHEBI:83100"/>
        <dbReference type="EC" id="1.8.1.4"/>
    </reaction>
</comment>
<keyword evidence="6 13" id="KW-0285">Flavoprotein</keyword>
<feature type="domain" description="FAD/NAD(P)-binding" evidence="15">
    <location>
        <begin position="5"/>
        <end position="328"/>
    </location>
</feature>
<gene>
    <name evidence="16" type="primary">lpdA_2</name>
    <name evidence="16" type="ORF">GCM10010411_35190</name>
</gene>
<reference evidence="17" key="1">
    <citation type="journal article" date="2019" name="Int. J. Syst. Evol. Microbiol.">
        <title>The Global Catalogue of Microorganisms (GCM) 10K type strain sequencing project: providing services to taxonomists for standard genome sequencing and annotation.</title>
        <authorList>
            <consortium name="The Broad Institute Genomics Platform"/>
            <consortium name="The Broad Institute Genome Sequencing Center for Infectious Disease"/>
            <person name="Wu L."/>
            <person name="Ma J."/>
        </authorList>
    </citation>
    <scope>NUCLEOTIDE SEQUENCE [LARGE SCALE GENOMIC DNA]</scope>
    <source>
        <strain evidence="17">JCM 6833</strain>
    </source>
</reference>
<dbReference type="InterPro" id="IPR036188">
    <property type="entry name" value="FAD/NAD-bd_sf"/>
</dbReference>
<evidence type="ECO:0000256" key="6">
    <source>
        <dbReference type="ARBA" id="ARBA00022630"/>
    </source>
</evidence>
<evidence type="ECO:0000259" key="14">
    <source>
        <dbReference type="Pfam" id="PF02852"/>
    </source>
</evidence>
<sequence>MSTHFDTVVLGSGPGGYVAAIRAAQLGLKTAIIEEKYWGGVCLNVGCIPSKALLRNAELAHIFTTEQEKYGIKVEGQVSFDYGKAFQRSREVSEKLVKGVQFLMKKNKITSFDGRGTFTDPNTLQVAKRDGSTESVTFDSCIIAAGAHTKLLPGTSLSERVVTYEEQILSAELPESIVIAGAGAIGVEFAYVLHNYGVKVTIVEFLDRMVPNEDADVSKELAKRYRKLGIDVLTSTRVDSIDDSGDKVKVTVTGKDGAQQVLEADKVLQAIGFAPNVEGYGLEKTGVRLTERGAVDVDGRGRTSVPHIFAIGDVTAKLMLAHAAEAMGIIAAETIAEAETMEIDFVMVPRATYCQPQIASFGWTEAQAREQGFDVKVAKFPYSANGKALGMGEGDGFVKVVSDAKYGEILGAHMIGPEVTELLPELTLAQQWDLTVEEVARNVHAHPTLGEAVKEAVHGLAGHMINL</sequence>
<comment type="miscellaneous">
    <text evidence="13">The active site is a redox-active disulfide bond.</text>
</comment>
<comment type="caution">
    <text evidence="16">The sequence shown here is derived from an EMBL/GenBank/DDBJ whole genome shotgun (WGS) entry which is preliminary data.</text>
</comment>
<proteinExistence type="inferred from homology"/>
<dbReference type="PANTHER" id="PTHR22912">
    <property type="entry name" value="DISULFIDE OXIDOREDUCTASE"/>
    <property type="match status" value="1"/>
</dbReference>
<comment type="subcellular location">
    <subcellularLocation>
        <location evidence="1">Cytoplasm</location>
    </subcellularLocation>
</comment>
<protein>
    <recommendedName>
        <fullName evidence="4 13">Dihydrolipoyl dehydrogenase</fullName>
        <ecNumber evidence="3 13">1.8.1.4</ecNumber>
    </recommendedName>
</protein>
<dbReference type="PIRSF" id="PIRSF000350">
    <property type="entry name" value="Mercury_reductase_MerA"/>
    <property type="match status" value="1"/>
</dbReference>
<evidence type="ECO:0000256" key="11">
    <source>
        <dbReference type="ARBA" id="ARBA00023284"/>
    </source>
</evidence>
<evidence type="ECO:0000256" key="10">
    <source>
        <dbReference type="ARBA" id="ARBA00023157"/>
    </source>
</evidence>
<dbReference type="InterPro" id="IPR016156">
    <property type="entry name" value="FAD/NAD-linked_Rdtase_dimer_sf"/>
</dbReference>
<evidence type="ECO:0000256" key="13">
    <source>
        <dbReference type="RuleBase" id="RU003692"/>
    </source>
</evidence>
<dbReference type="InterPro" id="IPR004099">
    <property type="entry name" value="Pyr_nucl-diS_OxRdtase_dimer"/>
</dbReference>
<comment type="cofactor">
    <cofactor evidence="13">
        <name>FAD</name>
        <dbReference type="ChEBI" id="CHEBI:57692"/>
    </cofactor>
    <text evidence="13">Binds 1 FAD per subunit.</text>
</comment>
<dbReference type="PRINTS" id="PR00411">
    <property type="entry name" value="PNDRDTASEI"/>
</dbReference>
<feature type="domain" description="Pyridine nucleotide-disulphide oxidoreductase dimerisation" evidence="14">
    <location>
        <begin position="348"/>
        <end position="456"/>
    </location>
</feature>
<evidence type="ECO:0000313" key="16">
    <source>
        <dbReference type="EMBL" id="GAA2598599.1"/>
    </source>
</evidence>
<evidence type="ECO:0000256" key="8">
    <source>
        <dbReference type="ARBA" id="ARBA00023002"/>
    </source>
</evidence>
<dbReference type="Pfam" id="PF07992">
    <property type="entry name" value="Pyr_redox_2"/>
    <property type="match status" value="1"/>
</dbReference>
<dbReference type="Proteomes" id="UP001501509">
    <property type="component" value="Unassembled WGS sequence"/>
</dbReference>
<dbReference type="InterPro" id="IPR006258">
    <property type="entry name" value="Lipoamide_DH"/>
</dbReference>
<dbReference type="SUPFAM" id="SSF55424">
    <property type="entry name" value="FAD/NAD-linked reductases, dimerisation (C-terminal) domain"/>
    <property type="match status" value="1"/>
</dbReference>
<keyword evidence="11 13" id="KW-0676">Redox-active center</keyword>
<keyword evidence="17" id="KW-1185">Reference proteome</keyword>
<evidence type="ECO:0000259" key="15">
    <source>
        <dbReference type="Pfam" id="PF07992"/>
    </source>
</evidence>
<accession>A0ABP6C288</accession>
<dbReference type="Gene3D" id="3.30.390.30">
    <property type="match status" value="1"/>
</dbReference>
<comment type="similarity">
    <text evidence="2 13">Belongs to the class-I pyridine nucleotide-disulfide oxidoreductase family.</text>
</comment>
<keyword evidence="9 13" id="KW-0520">NAD</keyword>
<dbReference type="Pfam" id="PF02852">
    <property type="entry name" value="Pyr_redox_dim"/>
    <property type="match status" value="1"/>
</dbReference>
<dbReference type="PRINTS" id="PR00368">
    <property type="entry name" value="FADPNR"/>
</dbReference>
<evidence type="ECO:0000256" key="9">
    <source>
        <dbReference type="ARBA" id="ARBA00023027"/>
    </source>
</evidence>
<dbReference type="InterPro" id="IPR001100">
    <property type="entry name" value="Pyr_nuc-diS_OxRdtase"/>
</dbReference>
<organism evidence="16 17">
    <name type="scientific">Actinomadura fulvescens</name>
    <dbReference type="NCBI Taxonomy" id="46160"/>
    <lineage>
        <taxon>Bacteria</taxon>
        <taxon>Bacillati</taxon>
        <taxon>Actinomycetota</taxon>
        <taxon>Actinomycetes</taxon>
        <taxon>Streptosporangiales</taxon>
        <taxon>Thermomonosporaceae</taxon>
        <taxon>Actinomadura</taxon>
    </lineage>
</organism>
<evidence type="ECO:0000256" key="7">
    <source>
        <dbReference type="ARBA" id="ARBA00022827"/>
    </source>
</evidence>
<dbReference type="EC" id="1.8.1.4" evidence="3 13"/>
<dbReference type="PROSITE" id="PS00076">
    <property type="entry name" value="PYRIDINE_REDOX_1"/>
    <property type="match status" value="1"/>
</dbReference>
<keyword evidence="5" id="KW-0963">Cytoplasm</keyword>
<name>A0ABP6C288_9ACTN</name>
<keyword evidence="10" id="KW-1015">Disulfide bond</keyword>
<dbReference type="Gene3D" id="3.50.50.60">
    <property type="entry name" value="FAD/NAD(P)-binding domain"/>
    <property type="match status" value="2"/>
</dbReference>
<dbReference type="EMBL" id="BAAATD010000004">
    <property type="protein sequence ID" value="GAA2598599.1"/>
    <property type="molecule type" value="Genomic_DNA"/>
</dbReference>
<evidence type="ECO:0000256" key="3">
    <source>
        <dbReference type="ARBA" id="ARBA00012608"/>
    </source>
</evidence>
<evidence type="ECO:0000256" key="5">
    <source>
        <dbReference type="ARBA" id="ARBA00022490"/>
    </source>
</evidence>
<dbReference type="PANTHER" id="PTHR22912:SF217">
    <property type="entry name" value="DIHYDROLIPOYL DEHYDROGENASE"/>
    <property type="match status" value="1"/>
</dbReference>
<evidence type="ECO:0000256" key="4">
    <source>
        <dbReference type="ARBA" id="ARBA00016961"/>
    </source>
</evidence>
<dbReference type="InterPro" id="IPR050151">
    <property type="entry name" value="Class-I_Pyr_Nuc-Dis_Oxidored"/>
</dbReference>
<keyword evidence="8 13" id="KW-0560">Oxidoreductase</keyword>
<evidence type="ECO:0000256" key="12">
    <source>
        <dbReference type="ARBA" id="ARBA00049187"/>
    </source>
</evidence>
<evidence type="ECO:0000313" key="17">
    <source>
        <dbReference type="Proteomes" id="UP001501509"/>
    </source>
</evidence>
<dbReference type="InterPro" id="IPR023753">
    <property type="entry name" value="FAD/NAD-binding_dom"/>
</dbReference>
<dbReference type="InterPro" id="IPR012999">
    <property type="entry name" value="Pyr_OxRdtase_I_AS"/>
</dbReference>
<evidence type="ECO:0000256" key="2">
    <source>
        <dbReference type="ARBA" id="ARBA00007532"/>
    </source>
</evidence>